<dbReference type="FunFam" id="1.10.630.10:FF:000018">
    <property type="entry name" value="Cytochrome P450 monooxygenase"/>
    <property type="match status" value="1"/>
</dbReference>
<dbReference type="PROSITE" id="PS00086">
    <property type="entry name" value="CYTOCHROME_P450"/>
    <property type="match status" value="1"/>
</dbReference>
<dbReference type="PANTHER" id="PTHR46696">
    <property type="entry name" value="P450, PUTATIVE (EUROFUNG)-RELATED"/>
    <property type="match status" value="1"/>
</dbReference>
<dbReference type="Pfam" id="PF00067">
    <property type="entry name" value="p450"/>
    <property type="match status" value="2"/>
</dbReference>
<dbReference type="RefSeq" id="WP_259627472.1">
    <property type="nucleotide sequence ID" value="NZ_JANYMP010000021.1"/>
</dbReference>
<dbReference type="AlphaFoldDB" id="A0A9X2VTM3"/>
<dbReference type="GO" id="GO:0020037">
    <property type="term" value="F:heme binding"/>
    <property type="evidence" value="ECO:0007669"/>
    <property type="project" value="InterPro"/>
</dbReference>
<dbReference type="PRINTS" id="PR00359">
    <property type="entry name" value="BP450"/>
</dbReference>
<evidence type="ECO:0000256" key="2">
    <source>
        <dbReference type="ARBA" id="ARBA00022617"/>
    </source>
</evidence>
<dbReference type="InterPro" id="IPR017972">
    <property type="entry name" value="Cyt_P450_CS"/>
</dbReference>
<dbReference type="PANTHER" id="PTHR46696:SF1">
    <property type="entry name" value="CYTOCHROME P450 YJIB-RELATED"/>
    <property type="match status" value="1"/>
</dbReference>
<dbReference type="SUPFAM" id="SSF48264">
    <property type="entry name" value="Cytochrome P450"/>
    <property type="match status" value="1"/>
</dbReference>
<dbReference type="GO" id="GO:0004497">
    <property type="term" value="F:monooxygenase activity"/>
    <property type="evidence" value="ECO:0007669"/>
    <property type="project" value="UniProtKB-KW"/>
</dbReference>
<evidence type="ECO:0000256" key="4">
    <source>
        <dbReference type="ARBA" id="ARBA00023002"/>
    </source>
</evidence>
<dbReference type="InterPro" id="IPR001128">
    <property type="entry name" value="Cyt_P450"/>
</dbReference>
<organism evidence="8 9">
    <name type="scientific">Umezawaea endophytica</name>
    <dbReference type="NCBI Taxonomy" id="1654476"/>
    <lineage>
        <taxon>Bacteria</taxon>
        <taxon>Bacillati</taxon>
        <taxon>Actinomycetota</taxon>
        <taxon>Actinomycetes</taxon>
        <taxon>Pseudonocardiales</taxon>
        <taxon>Pseudonocardiaceae</taxon>
        <taxon>Umezawaea</taxon>
    </lineage>
</organism>
<evidence type="ECO:0000256" key="3">
    <source>
        <dbReference type="ARBA" id="ARBA00022723"/>
    </source>
</evidence>
<keyword evidence="9" id="KW-1185">Reference proteome</keyword>
<dbReference type="Gene3D" id="1.10.630.10">
    <property type="entry name" value="Cytochrome P450"/>
    <property type="match status" value="1"/>
</dbReference>
<protein>
    <submittedName>
        <fullName evidence="8">Cytochrome P450</fullName>
    </submittedName>
</protein>
<evidence type="ECO:0000313" key="8">
    <source>
        <dbReference type="EMBL" id="MCS7481987.1"/>
    </source>
</evidence>
<dbReference type="InterPro" id="IPR036396">
    <property type="entry name" value="Cyt_P450_sf"/>
</dbReference>
<dbReference type="Proteomes" id="UP001141259">
    <property type="component" value="Unassembled WGS sequence"/>
</dbReference>
<accession>A0A9X2VTM3</accession>
<proteinExistence type="inferred from homology"/>
<keyword evidence="3 7" id="KW-0479">Metal-binding</keyword>
<name>A0A9X2VTM3_9PSEU</name>
<dbReference type="GO" id="GO:0005506">
    <property type="term" value="F:iron ion binding"/>
    <property type="evidence" value="ECO:0007669"/>
    <property type="project" value="InterPro"/>
</dbReference>
<dbReference type="CDD" id="cd11029">
    <property type="entry name" value="CYP107-like"/>
    <property type="match status" value="1"/>
</dbReference>
<gene>
    <name evidence="8" type="ORF">NZH93_34480</name>
</gene>
<evidence type="ECO:0000313" key="9">
    <source>
        <dbReference type="Proteomes" id="UP001141259"/>
    </source>
</evidence>
<keyword evidence="2 7" id="KW-0349">Heme</keyword>
<sequence>MTRATDEGSFTEDYWRDPHETLARTRESSPVREVVFETGPTWLVTRYADVRAGLTDARLAKDWRSSLPEDERASAPPGLPAPMSHMLTSLDPPEHTRLRNLVVQAFTARRIAELRPRVEAVAAELLDALPEDEPVDLVARYAIILPMVVICELLGVPEIDREEFARLSTVLIDECPEPELVLASTQMADYLEGLVAAKRANPDQALLSALITASDEGDRLSDLEIVAMAMLLLMAGHETTAVFITNSVRALLADPTGLDRLASPSSAPSLIEELLRWLSPAINASLRFATEDLEIGGVPIPRGASVMLSTGGANRDPAQFPAPARFDPDRDTAGHLAFGHGIHRCLGAALVRLEGEVGLSALFTRFPRLRVAADPADLTFRRSVHVHAPRTFPVVLGPRAFPIGRAHH</sequence>
<evidence type="ECO:0000256" key="1">
    <source>
        <dbReference type="ARBA" id="ARBA00010617"/>
    </source>
</evidence>
<keyword evidence="5 7" id="KW-0408">Iron</keyword>
<dbReference type="GO" id="GO:0016705">
    <property type="term" value="F:oxidoreductase activity, acting on paired donors, with incorporation or reduction of molecular oxygen"/>
    <property type="evidence" value="ECO:0007669"/>
    <property type="project" value="InterPro"/>
</dbReference>
<comment type="similarity">
    <text evidence="1 7">Belongs to the cytochrome P450 family.</text>
</comment>
<evidence type="ECO:0000256" key="7">
    <source>
        <dbReference type="RuleBase" id="RU000461"/>
    </source>
</evidence>
<keyword evidence="6 7" id="KW-0503">Monooxygenase</keyword>
<dbReference type="InterPro" id="IPR002397">
    <property type="entry name" value="Cyt_P450_B"/>
</dbReference>
<keyword evidence="4 7" id="KW-0560">Oxidoreductase</keyword>
<evidence type="ECO:0000256" key="6">
    <source>
        <dbReference type="ARBA" id="ARBA00023033"/>
    </source>
</evidence>
<reference evidence="8" key="1">
    <citation type="submission" date="2022-08" db="EMBL/GenBank/DDBJ databases">
        <authorList>
            <person name="Tistechok S."/>
            <person name="Samborskyy M."/>
            <person name="Roman I."/>
        </authorList>
    </citation>
    <scope>NUCLEOTIDE SEQUENCE</scope>
    <source>
        <strain evidence="8">DSM 103496</strain>
    </source>
</reference>
<dbReference type="EMBL" id="JANYMP010000021">
    <property type="protein sequence ID" value="MCS7481987.1"/>
    <property type="molecule type" value="Genomic_DNA"/>
</dbReference>
<evidence type="ECO:0000256" key="5">
    <source>
        <dbReference type="ARBA" id="ARBA00023004"/>
    </source>
</evidence>
<comment type="caution">
    <text evidence="8">The sequence shown here is derived from an EMBL/GenBank/DDBJ whole genome shotgun (WGS) entry which is preliminary data.</text>
</comment>